<dbReference type="Pfam" id="PF02225">
    <property type="entry name" value="PA"/>
    <property type="match status" value="1"/>
</dbReference>
<feature type="chain" id="PRO_5031170994" description="PA domain-containing protein" evidence="12">
    <location>
        <begin position="20"/>
        <end position="726"/>
    </location>
</feature>
<dbReference type="PANTHER" id="PTHR22702:SF1">
    <property type="entry name" value="PROTEASE-ASSOCIATED DOMAIN-CONTAINING PROTEIN 1"/>
    <property type="match status" value="1"/>
</dbReference>
<dbReference type="EMBL" id="HBHY01000048">
    <property type="protein sequence ID" value="CAE0124277.1"/>
    <property type="molecule type" value="Transcribed_RNA"/>
</dbReference>
<evidence type="ECO:0000256" key="7">
    <source>
        <dbReference type="ARBA" id="ARBA00022989"/>
    </source>
</evidence>
<evidence type="ECO:0000313" key="15">
    <source>
        <dbReference type="EMBL" id="CAE0124277.1"/>
    </source>
</evidence>
<evidence type="ECO:0000256" key="3">
    <source>
        <dbReference type="ARBA" id="ARBA00022692"/>
    </source>
</evidence>
<dbReference type="GO" id="GO:0016020">
    <property type="term" value="C:membrane"/>
    <property type="evidence" value="ECO:0007669"/>
    <property type="project" value="UniProtKB-SubCell"/>
</dbReference>
<keyword evidence="9" id="KW-0325">Glycoprotein</keyword>
<dbReference type="InterPro" id="IPR003137">
    <property type="entry name" value="PA_domain"/>
</dbReference>
<accession>A0A7S3B436</accession>
<gene>
    <name evidence="15" type="ORF">PSIN1315_LOCUS31</name>
</gene>
<dbReference type="Gene3D" id="2.10.25.10">
    <property type="entry name" value="Laminin"/>
    <property type="match status" value="2"/>
</dbReference>
<dbReference type="InterPro" id="IPR046450">
    <property type="entry name" value="PA_dom_sf"/>
</dbReference>
<evidence type="ECO:0008006" key="16">
    <source>
        <dbReference type="Google" id="ProtNLM"/>
    </source>
</evidence>
<feature type="domain" description="Vacuolar sorting receptor thioredoxin-like" evidence="14">
    <location>
        <begin position="207"/>
        <end position="418"/>
    </location>
</feature>
<dbReference type="Pfam" id="PF25011">
    <property type="entry name" value="VSR_TRX"/>
    <property type="match status" value="1"/>
</dbReference>
<dbReference type="GO" id="GO:0012505">
    <property type="term" value="C:endomembrane system"/>
    <property type="evidence" value="ECO:0007669"/>
    <property type="project" value="UniProtKB-SubCell"/>
</dbReference>
<evidence type="ECO:0000256" key="10">
    <source>
        <dbReference type="ARBA" id="ARBA00037847"/>
    </source>
</evidence>
<evidence type="ECO:0000256" key="5">
    <source>
        <dbReference type="ARBA" id="ARBA00022737"/>
    </source>
</evidence>
<keyword evidence="2" id="KW-0245">EGF-like domain</keyword>
<evidence type="ECO:0000256" key="12">
    <source>
        <dbReference type="SAM" id="SignalP"/>
    </source>
</evidence>
<keyword evidence="7 11" id="KW-1133">Transmembrane helix</keyword>
<keyword evidence="5" id="KW-0677">Repeat</keyword>
<name>A0A7S3B436_9VIRI</name>
<keyword evidence="3 11" id="KW-0812">Transmembrane</keyword>
<evidence type="ECO:0000256" key="9">
    <source>
        <dbReference type="ARBA" id="ARBA00023180"/>
    </source>
</evidence>
<evidence type="ECO:0000256" key="8">
    <source>
        <dbReference type="ARBA" id="ARBA00023136"/>
    </source>
</evidence>
<feature type="signal peptide" evidence="12">
    <location>
        <begin position="1"/>
        <end position="19"/>
    </location>
</feature>
<evidence type="ECO:0000256" key="11">
    <source>
        <dbReference type="SAM" id="Phobius"/>
    </source>
</evidence>
<dbReference type="SUPFAM" id="SSF52025">
    <property type="entry name" value="PA domain"/>
    <property type="match status" value="1"/>
</dbReference>
<comment type="subcellular location">
    <subcellularLocation>
        <location evidence="10">Endomembrane system</location>
        <topology evidence="10">Single-pass membrane protein</topology>
    </subcellularLocation>
    <subcellularLocation>
        <location evidence="1">Membrane</location>
        <topology evidence="1">Single-pass type I membrane protein</topology>
    </subcellularLocation>
</comment>
<dbReference type="AlphaFoldDB" id="A0A7S3B436"/>
<proteinExistence type="predicted"/>
<evidence type="ECO:0000256" key="6">
    <source>
        <dbReference type="ARBA" id="ARBA00022837"/>
    </source>
</evidence>
<dbReference type="Gene3D" id="3.50.30.30">
    <property type="match status" value="1"/>
</dbReference>
<keyword evidence="8 11" id="KW-0472">Membrane</keyword>
<evidence type="ECO:0000256" key="2">
    <source>
        <dbReference type="ARBA" id="ARBA00022536"/>
    </source>
</evidence>
<evidence type="ECO:0000256" key="1">
    <source>
        <dbReference type="ARBA" id="ARBA00004479"/>
    </source>
</evidence>
<protein>
    <recommendedName>
        <fullName evidence="16">PA domain-containing protein</fullName>
    </recommendedName>
</protein>
<sequence>MVAMARLALLLAALLAACAARLRPTRATFLVETNSLKVNFPIELRGAYAASIGNFGRTFYGGTLSGQLFYPGVNSLHTTDSPWGCEPFHYGQDTFPPAQRGMARVVVVDRGDCYFVEKVYYAQQAGAEAVIVADDVESDTFVMMDTPQDDPRNPDKHLSELAANITVPSMLVLKSTGDMLKDALRDGKDVLMTLDWTDSVPHPDARVEWELWSNSNDACGAKCDAQKTFVQNFGGIARVLERGGYTRFTPHYITWFCPEEYRSSTECLSECIAGGRYCSPDPDDNLREGYEGKDVVVENLRQLCVFRQANATGEPWLWWSYVTQFGVVCTMADNTYGEQCAERVLSNLSPDWDLQATRDCVGDPTADRPIAVLDAEQQAQVGDDATGRGDVTILPTVVINNAQYRGSLTANNLLRAICAGFEEHAMPDICSTGSQGGESAGSSAINECYSSNHGGCWHTEVPGVGNFSACKDTPSSYTCECPEHFEGDGRTCAPKDECSNLQMCSCSRCRCESVPGGPLNPAFCTTEPLHCTAAAGYQGCFTDHANGVHGNMTCVDVDRVGSAPPTSRCECPRGYEGDGVSCVDSCDSGAVECKCKHCECYAGPITMERPSKCGCKKGYLRAEGVAAGEEGSCVSAGGASGGADMGTLVLIVCVSVGLAGAMGFGFYKMRLRREMDGEIRSIMSQYMPLENQQQQNGGMMVGRTQFGLDDDDDDQLAGGGVGGGAL</sequence>
<dbReference type="PROSITE" id="PS51257">
    <property type="entry name" value="PROKAR_LIPOPROTEIN"/>
    <property type="match status" value="1"/>
</dbReference>
<reference evidence="15" key="1">
    <citation type="submission" date="2021-01" db="EMBL/GenBank/DDBJ databases">
        <authorList>
            <person name="Corre E."/>
            <person name="Pelletier E."/>
            <person name="Niang G."/>
            <person name="Scheremetjew M."/>
            <person name="Finn R."/>
            <person name="Kale V."/>
            <person name="Holt S."/>
            <person name="Cochrane G."/>
            <person name="Meng A."/>
            <person name="Brown T."/>
            <person name="Cohen L."/>
        </authorList>
    </citation>
    <scope>NUCLEOTIDE SEQUENCE</scope>
    <source>
        <strain evidence="15">RCC927</strain>
    </source>
</reference>
<feature type="transmembrane region" description="Helical" evidence="11">
    <location>
        <begin position="645"/>
        <end position="667"/>
    </location>
</feature>
<evidence type="ECO:0000259" key="13">
    <source>
        <dbReference type="Pfam" id="PF02225"/>
    </source>
</evidence>
<keyword evidence="6" id="KW-0106">Calcium</keyword>
<organism evidence="15">
    <name type="scientific">Prasinoderma singulare</name>
    <dbReference type="NCBI Taxonomy" id="676789"/>
    <lineage>
        <taxon>Eukaryota</taxon>
        <taxon>Viridiplantae</taxon>
        <taxon>Prasinodermophyta</taxon>
        <taxon>Prasinodermophyceae</taxon>
        <taxon>Prasinodermales</taxon>
        <taxon>Prasinodermaceae</taxon>
        <taxon>Prasinoderma</taxon>
    </lineage>
</organism>
<keyword evidence="4 12" id="KW-0732">Signal</keyword>
<evidence type="ECO:0000256" key="4">
    <source>
        <dbReference type="ARBA" id="ARBA00022729"/>
    </source>
</evidence>
<feature type="domain" description="PA" evidence="13">
    <location>
        <begin position="103"/>
        <end position="180"/>
    </location>
</feature>
<dbReference type="PANTHER" id="PTHR22702">
    <property type="entry name" value="PROTEASE-ASSOCIATED DOMAIN-CONTAINING PROTEIN"/>
    <property type="match status" value="1"/>
</dbReference>
<dbReference type="CDD" id="cd00054">
    <property type="entry name" value="EGF_CA"/>
    <property type="match status" value="1"/>
</dbReference>
<evidence type="ECO:0000259" key="14">
    <source>
        <dbReference type="Pfam" id="PF25011"/>
    </source>
</evidence>
<dbReference type="InterPro" id="IPR056858">
    <property type="entry name" value="VSR_TRX"/>
</dbReference>